<keyword evidence="2" id="KW-0396">Initiation factor</keyword>
<dbReference type="SUPFAM" id="SSF48371">
    <property type="entry name" value="ARM repeat"/>
    <property type="match status" value="1"/>
</dbReference>
<evidence type="ECO:0000256" key="4">
    <source>
        <dbReference type="SAM" id="MobiDB-lite"/>
    </source>
</evidence>
<protein>
    <recommendedName>
        <fullName evidence="5">MIF4G domain-containing protein</fullName>
    </recommendedName>
</protein>
<evidence type="ECO:0000256" key="3">
    <source>
        <dbReference type="ARBA" id="ARBA00022917"/>
    </source>
</evidence>
<dbReference type="SMART" id="SM00543">
    <property type="entry name" value="MIF4G"/>
    <property type="match status" value="1"/>
</dbReference>
<comment type="similarity">
    <text evidence="1">Belongs to the eukaryotic initiation factor 4G family.</text>
</comment>
<evidence type="ECO:0000256" key="1">
    <source>
        <dbReference type="ARBA" id="ARBA00005775"/>
    </source>
</evidence>
<evidence type="ECO:0000256" key="2">
    <source>
        <dbReference type="ARBA" id="ARBA00022540"/>
    </source>
</evidence>
<dbReference type="GO" id="GO:0016281">
    <property type="term" value="C:eukaryotic translation initiation factor 4F complex"/>
    <property type="evidence" value="ECO:0007669"/>
    <property type="project" value="TreeGrafter"/>
</dbReference>
<dbReference type="PANTHER" id="PTHR23253">
    <property type="entry name" value="EUKARYOTIC TRANSLATION INITIATION FACTOR 4 GAMMA"/>
    <property type="match status" value="1"/>
</dbReference>
<dbReference type="EMBL" id="HBEC01026047">
    <property type="protein sequence ID" value="CAD8293411.1"/>
    <property type="molecule type" value="Transcribed_RNA"/>
</dbReference>
<dbReference type="InterPro" id="IPR016024">
    <property type="entry name" value="ARM-type_fold"/>
</dbReference>
<proteinExistence type="inferred from homology"/>
<evidence type="ECO:0000259" key="5">
    <source>
        <dbReference type="SMART" id="SM00543"/>
    </source>
</evidence>
<accession>A0A7R9VFE0</accession>
<sequence>MDQVQKDRLIEEKKQRDFMDILAKASEPTNLDAASLREEVLAIGISEAGTLRGLVEHIFNQATEDIATQQTMAEFCQLMPQTFDPPEKTEEAKGPASRSSSEKRVDFRLMVIKKCKDELDKGSHAHKAVRSWEEKEAKAKLKGEDKQQADIDRAAYARMLRCIPFCGCLYTSGVLTDKVIQACIDHLLKADEDPRSESVEVLTKLMSKVGGKFEGSAKTTKDKKTITKYFDTMEKIKNDAVSKDIAKMLNKVLTLRENNWAVTA</sequence>
<dbReference type="PANTHER" id="PTHR23253:SF9">
    <property type="entry name" value="EUKARYOTIC TRANSLATION INITIATION FACTOR 4 GAMMA 2"/>
    <property type="match status" value="1"/>
</dbReference>
<organism evidence="6">
    <name type="scientific">Chlamydomonas euryale</name>
    <dbReference type="NCBI Taxonomy" id="1486919"/>
    <lineage>
        <taxon>Eukaryota</taxon>
        <taxon>Viridiplantae</taxon>
        <taxon>Chlorophyta</taxon>
        <taxon>core chlorophytes</taxon>
        <taxon>Chlorophyceae</taxon>
        <taxon>CS clade</taxon>
        <taxon>Chlamydomonadales</taxon>
        <taxon>Chlamydomonadaceae</taxon>
        <taxon>Chlamydomonas</taxon>
    </lineage>
</organism>
<dbReference type="GO" id="GO:0003743">
    <property type="term" value="F:translation initiation factor activity"/>
    <property type="evidence" value="ECO:0007669"/>
    <property type="project" value="UniProtKB-KW"/>
</dbReference>
<dbReference type="Gene3D" id="1.25.40.180">
    <property type="match status" value="1"/>
</dbReference>
<evidence type="ECO:0000313" key="6">
    <source>
        <dbReference type="EMBL" id="CAD8293411.1"/>
    </source>
</evidence>
<dbReference type="InterPro" id="IPR003890">
    <property type="entry name" value="MIF4G-like_typ-3"/>
</dbReference>
<gene>
    <name evidence="6" type="ORF">CEUR00632_LOCUS11997</name>
</gene>
<dbReference type="AlphaFoldDB" id="A0A7R9VFE0"/>
<name>A0A7R9VFE0_9CHLO</name>
<feature type="region of interest" description="Disordered" evidence="4">
    <location>
        <begin position="82"/>
        <end position="102"/>
    </location>
</feature>
<dbReference type="GO" id="GO:0003729">
    <property type="term" value="F:mRNA binding"/>
    <property type="evidence" value="ECO:0007669"/>
    <property type="project" value="TreeGrafter"/>
</dbReference>
<keyword evidence="3" id="KW-0648">Protein biosynthesis</keyword>
<feature type="domain" description="MIF4G" evidence="5">
    <location>
        <begin position="12"/>
        <end position="259"/>
    </location>
</feature>
<reference evidence="6" key="1">
    <citation type="submission" date="2021-01" db="EMBL/GenBank/DDBJ databases">
        <authorList>
            <person name="Corre E."/>
            <person name="Pelletier E."/>
            <person name="Niang G."/>
            <person name="Scheremetjew M."/>
            <person name="Finn R."/>
            <person name="Kale V."/>
            <person name="Holt S."/>
            <person name="Cochrane G."/>
            <person name="Meng A."/>
            <person name="Brown T."/>
            <person name="Cohen L."/>
        </authorList>
    </citation>
    <scope>NUCLEOTIDE SEQUENCE</scope>
    <source>
        <strain evidence="6">CCMP219</strain>
    </source>
</reference>
<dbReference type="Pfam" id="PF02854">
    <property type="entry name" value="MIF4G"/>
    <property type="match status" value="1"/>
</dbReference>